<accession>A0A5B7GM12</accession>
<dbReference type="Proteomes" id="UP000324222">
    <property type="component" value="Unassembled WGS sequence"/>
</dbReference>
<reference evidence="1 2" key="1">
    <citation type="submission" date="2019-05" db="EMBL/GenBank/DDBJ databases">
        <title>Another draft genome of Portunus trituberculatus and its Hox gene families provides insights of decapod evolution.</title>
        <authorList>
            <person name="Jeong J.-H."/>
            <person name="Song I."/>
            <person name="Kim S."/>
            <person name="Choi T."/>
            <person name="Kim D."/>
            <person name="Ryu S."/>
            <person name="Kim W."/>
        </authorList>
    </citation>
    <scope>NUCLEOTIDE SEQUENCE [LARGE SCALE GENOMIC DNA]</scope>
    <source>
        <tissue evidence="1">Muscle</tissue>
    </source>
</reference>
<dbReference type="EMBL" id="VSRR010015516">
    <property type="protein sequence ID" value="MPC58267.1"/>
    <property type="molecule type" value="Genomic_DNA"/>
</dbReference>
<dbReference type="AlphaFoldDB" id="A0A5B7GM12"/>
<evidence type="ECO:0000313" key="2">
    <source>
        <dbReference type="Proteomes" id="UP000324222"/>
    </source>
</evidence>
<organism evidence="1 2">
    <name type="scientific">Portunus trituberculatus</name>
    <name type="common">Swimming crab</name>
    <name type="synonym">Neptunus trituberculatus</name>
    <dbReference type="NCBI Taxonomy" id="210409"/>
    <lineage>
        <taxon>Eukaryota</taxon>
        <taxon>Metazoa</taxon>
        <taxon>Ecdysozoa</taxon>
        <taxon>Arthropoda</taxon>
        <taxon>Crustacea</taxon>
        <taxon>Multicrustacea</taxon>
        <taxon>Malacostraca</taxon>
        <taxon>Eumalacostraca</taxon>
        <taxon>Eucarida</taxon>
        <taxon>Decapoda</taxon>
        <taxon>Pleocyemata</taxon>
        <taxon>Brachyura</taxon>
        <taxon>Eubrachyura</taxon>
        <taxon>Portunoidea</taxon>
        <taxon>Portunidae</taxon>
        <taxon>Portuninae</taxon>
        <taxon>Portunus</taxon>
    </lineage>
</organism>
<gene>
    <name evidence="1" type="ORF">E2C01_052263</name>
</gene>
<comment type="caution">
    <text evidence="1">The sequence shown here is derived from an EMBL/GenBank/DDBJ whole genome shotgun (WGS) entry which is preliminary data.</text>
</comment>
<keyword evidence="2" id="KW-1185">Reference proteome</keyword>
<name>A0A5B7GM12_PORTR</name>
<evidence type="ECO:0000313" key="1">
    <source>
        <dbReference type="EMBL" id="MPC58267.1"/>
    </source>
</evidence>
<protein>
    <submittedName>
        <fullName evidence="1">Uncharacterized protein</fullName>
    </submittedName>
</protein>
<proteinExistence type="predicted"/>
<sequence>MVRKGQGRHHYSCPGRLYESLGCTITTPRITCRTYSRQVNKGCTVKGDKGILSPPGREYHIQKTSEYQG</sequence>